<evidence type="ECO:0000313" key="2">
    <source>
        <dbReference type="Proteomes" id="UP001596310"/>
    </source>
</evidence>
<name>A0ABW1UQ32_9LACO</name>
<dbReference type="Proteomes" id="UP001596310">
    <property type="component" value="Unassembled WGS sequence"/>
</dbReference>
<comment type="caution">
    <text evidence="1">The sequence shown here is derived from an EMBL/GenBank/DDBJ whole genome shotgun (WGS) entry which is preliminary data.</text>
</comment>
<dbReference type="RefSeq" id="WP_125596313.1">
    <property type="nucleotide sequence ID" value="NZ_JBHSSM010000015.1"/>
</dbReference>
<dbReference type="Pfam" id="PF12541">
    <property type="entry name" value="DUF3737"/>
    <property type="match status" value="1"/>
</dbReference>
<proteinExistence type="predicted"/>
<reference evidence="2" key="1">
    <citation type="journal article" date="2019" name="Int. J. Syst. Evol. Microbiol.">
        <title>The Global Catalogue of Microorganisms (GCM) 10K type strain sequencing project: providing services to taxonomists for standard genome sequencing and annotation.</title>
        <authorList>
            <consortium name="The Broad Institute Genomics Platform"/>
            <consortium name="The Broad Institute Genome Sequencing Center for Infectious Disease"/>
            <person name="Wu L."/>
            <person name="Ma J."/>
        </authorList>
    </citation>
    <scope>NUCLEOTIDE SEQUENCE [LARGE SCALE GENOMIC DNA]</scope>
    <source>
        <strain evidence="2">CCM 8897</strain>
    </source>
</reference>
<dbReference type="InterPro" id="IPR011050">
    <property type="entry name" value="Pectin_lyase_fold/virulence"/>
</dbReference>
<evidence type="ECO:0000313" key="1">
    <source>
        <dbReference type="EMBL" id="MFC6315150.1"/>
    </source>
</evidence>
<organism evidence="1 2">
    <name type="scientific">Lapidilactobacillus achengensis</name>
    <dbReference type="NCBI Taxonomy" id="2486000"/>
    <lineage>
        <taxon>Bacteria</taxon>
        <taxon>Bacillati</taxon>
        <taxon>Bacillota</taxon>
        <taxon>Bacilli</taxon>
        <taxon>Lactobacillales</taxon>
        <taxon>Lactobacillaceae</taxon>
        <taxon>Lapidilactobacillus</taxon>
    </lineage>
</organism>
<keyword evidence="2" id="KW-1185">Reference proteome</keyword>
<sequence length="288" mass="32762">MQTIKQQYLTGERALFQGHDLTITDSVFVDGESPLKESRDLVLADDTFEWKYLLWYSQHVEGHDVTFLEMARSGIWYTKDISLRDSLFQAPKNFRRSSGIKLTRVDLTHADETLWHCQDVTLDQVTVNGDYFGMDSQRIRADHLAVTGNYLFDGAQDVVVDHARLIAKDAFWNCDNVVIKNSTIVGEYFGWNSRNVTLINCTIESHQGFCYMENLTLENCRLRNTDLAFEYSTVNATIASKINSVKNPLGGRIQAQAIEQIIFDDSQVDSSKTHIITDQTKEALSDAI</sequence>
<dbReference type="Gene3D" id="2.160.20.10">
    <property type="entry name" value="Single-stranded right-handed beta-helix, Pectin lyase-like"/>
    <property type="match status" value="1"/>
</dbReference>
<accession>A0ABW1UQ32</accession>
<gene>
    <name evidence="1" type="ORF">ACFQHW_06130</name>
</gene>
<protein>
    <submittedName>
        <fullName evidence="1">DUF3737 family protein</fullName>
    </submittedName>
</protein>
<dbReference type="InterPro" id="IPR022208">
    <property type="entry name" value="DUF3737"/>
</dbReference>
<dbReference type="EMBL" id="JBHSSM010000015">
    <property type="protein sequence ID" value="MFC6315150.1"/>
    <property type="molecule type" value="Genomic_DNA"/>
</dbReference>
<dbReference type="InterPro" id="IPR012334">
    <property type="entry name" value="Pectin_lyas_fold"/>
</dbReference>
<dbReference type="SUPFAM" id="SSF51126">
    <property type="entry name" value="Pectin lyase-like"/>
    <property type="match status" value="1"/>
</dbReference>